<sequence>MGGSLAALHQLRKGSLSALQQFLQRKYTRIYSQFFGEDDEGFIRVGKDPIGSWLSSAPNVAFAPTLDNLSEEEQETLLRQANRDVDSISPRYRHQLVNFWLSQLRKDRIELLHENIIETEARRDTINAVHNEVNRRTLADADVIGITTTGMARDVSLLRGLRSKVVICEEAGEVLEAHVISALMPSVEHFIQIGDHQQLRPTINNWSTLSLESTRGQDYQLDRSQFERLARGQPGLPPIPLSQLNTQRRMRPDIAELLRRTVYPKLEDHQSVHDLPNVVGMRQNLFWLTHSHQEDAGGDDGRLKSHSNKWEVSMVQALVRHIVRQGVYKSEDIAVLTPYTGNLQKLRASLSSDFEITMSDRDEEAMAKDGFSLSYDTEESQLAVTSTIRKERLVECLRLATVDNFQGEEAKVIIVSLVRSNTQKKVGFLRTVNRINVLLSRAQHGMYLIGNADTYSNIPMWNDIRERLETTGRIGPALELCCPRHPDTAIRCSEPEDFSRVSPEGGCSLACDDRLPRCGHKCQAKCHSETMHEAFLCPQPCPRRHSPCNHGCDKLCGEECGRCMVLMRNVLLPCGHFADNIPCHQAQQPSKVTCRVKVEKTVASCQHVVRVSCPIDVDAGDYHCPTQCNALLSDCGHNCSGTCGECRKEGDGKVKMVHQPCKVACKRPRNTCGHICRRRCHPGHPCGPCESRCEVRCAHSRCSLSCQDPCPPCIEKCAWSCAHRGTCSMPCAAPCDRLPCDERCEKTLKCGHQCPGLCGETCLEGYCQVCEHKLDSRVDLLEFRTYGEMDLNESPVVALTCGHFFTAESLDGLVNIAAVYTVDKADRYNGIKEPSEVLALPSCPDCKQPIRQFATQRYNRIINMAVMDETSKKFQMKGAVRLKELEEATDAIEMSLEASGEDLAKRGPDSNVVAFRATRAFLSYHSRYGRCTELRKAVQVFCKEASNEQQPAKKLADAIVHSRKLRRGQTSTPLGEDMAQLHLGDTEPPAPAFNQQITLGARMAQLRLDDVILRDQLRLMSAQLSGGIVWPKGRDAVLLARLFLQESESFIDDCRASRLPRLAVQASIAFARIFGYLGNTANQCGGGAGANSTEAGTGDEGKGTFNAEEERPANDNLAKARRRLDDAAQMCEAGFEGAAELLAAVVDLQRLFEKERYEIVTPEELASIKAAMVSGRGGIATHSGHWYKCRNGHIVSSLLLQSLWRRPAAIPQITCNILLNLDY</sequence>
<keyword evidence="2" id="KW-0677">Repeat</keyword>
<dbReference type="EMBL" id="JAQQWK010000014">
    <property type="protein sequence ID" value="KAK8016928.1"/>
    <property type="molecule type" value="Genomic_DNA"/>
</dbReference>
<dbReference type="CDD" id="cd18808">
    <property type="entry name" value="SF1_C_Upf1"/>
    <property type="match status" value="1"/>
</dbReference>
<keyword evidence="4" id="KW-0067">ATP-binding</keyword>
<gene>
    <name evidence="8" type="ORF">PG993_015117</name>
</gene>
<dbReference type="SMART" id="SM00438">
    <property type="entry name" value="ZnF_NFX"/>
    <property type="match status" value="4"/>
</dbReference>
<comment type="caution">
    <text evidence="8">The sequence shown here is derived from an EMBL/GenBank/DDBJ whole genome shotgun (WGS) entry which is preliminary data.</text>
</comment>
<dbReference type="PANTHER" id="PTHR10887:SF445">
    <property type="entry name" value="NFX1-TYPE ZINC FINGER-CONTAINING PROTEIN 1"/>
    <property type="match status" value="1"/>
</dbReference>
<evidence type="ECO:0000256" key="4">
    <source>
        <dbReference type="ARBA" id="ARBA00022806"/>
    </source>
</evidence>
<dbReference type="InterPro" id="IPR041677">
    <property type="entry name" value="DNA2/NAM7_AAA_11"/>
</dbReference>
<dbReference type="Proteomes" id="UP001444661">
    <property type="component" value="Unassembled WGS sequence"/>
</dbReference>
<feature type="domain" description="NF-X1-type" evidence="7">
    <location>
        <begin position="672"/>
        <end position="691"/>
    </location>
</feature>
<dbReference type="InterPro" id="IPR027417">
    <property type="entry name" value="P-loop_NTPase"/>
</dbReference>
<feature type="region of interest" description="Disordered" evidence="6">
    <location>
        <begin position="1088"/>
        <end position="1114"/>
    </location>
</feature>
<keyword evidence="5" id="KW-0862">Zinc</keyword>
<dbReference type="PANTHER" id="PTHR10887">
    <property type="entry name" value="DNA2/NAM7 HELICASE FAMILY"/>
    <property type="match status" value="1"/>
</dbReference>
<dbReference type="InterPro" id="IPR000967">
    <property type="entry name" value="Znf_NFX1"/>
</dbReference>
<dbReference type="InterPro" id="IPR047187">
    <property type="entry name" value="SF1_C_Upf1"/>
</dbReference>
<feature type="domain" description="NF-X1-type" evidence="7">
    <location>
        <begin position="548"/>
        <end position="565"/>
    </location>
</feature>
<dbReference type="CDD" id="cd06008">
    <property type="entry name" value="NF-X1-zinc-finger"/>
    <property type="match status" value="1"/>
</dbReference>
<evidence type="ECO:0000259" key="7">
    <source>
        <dbReference type="SMART" id="SM00438"/>
    </source>
</evidence>
<feature type="domain" description="NF-X1-type" evidence="7">
    <location>
        <begin position="518"/>
        <end position="543"/>
    </location>
</feature>
<dbReference type="Gene3D" id="3.40.50.300">
    <property type="entry name" value="P-loop containing nucleotide triphosphate hydrolases"/>
    <property type="match status" value="2"/>
</dbReference>
<keyword evidence="1" id="KW-0479">Metal-binding</keyword>
<keyword evidence="4" id="KW-0378">Hydrolase</keyword>
<keyword evidence="4" id="KW-0547">Nucleotide-binding</keyword>
<keyword evidence="3" id="KW-0863">Zinc-finger</keyword>
<proteinExistence type="predicted"/>
<evidence type="ECO:0000256" key="2">
    <source>
        <dbReference type="ARBA" id="ARBA00022737"/>
    </source>
</evidence>
<name>A0ABR1RPS2_9PEZI</name>
<accession>A0ABR1RPS2</accession>
<evidence type="ECO:0000256" key="6">
    <source>
        <dbReference type="SAM" id="MobiDB-lite"/>
    </source>
</evidence>
<keyword evidence="9" id="KW-1185">Reference proteome</keyword>
<dbReference type="SUPFAM" id="SSF52540">
    <property type="entry name" value="P-loop containing nucleoside triphosphate hydrolases"/>
    <property type="match status" value="1"/>
</dbReference>
<evidence type="ECO:0000313" key="9">
    <source>
        <dbReference type="Proteomes" id="UP001444661"/>
    </source>
</evidence>
<evidence type="ECO:0000256" key="3">
    <source>
        <dbReference type="ARBA" id="ARBA00022771"/>
    </source>
</evidence>
<feature type="domain" description="NF-X1-type" evidence="7">
    <location>
        <begin position="635"/>
        <end position="663"/>
    </location>
</feature>
<dbReference type="InterPro" id="IPR045055">
    <property type="entry name" value="DNA2/NAM7-like"/>
</dbReference>
<reference evidence="8 9" key="1">
    <citation type="submission" date="2023-01" db="EMBL/GenBank/DDBJ databases">
        <title>Analysis of 21 Apiospora genomes using comparative genomics revels a genus with tremendous synthesis potential of carbohydrate active enzymes and secondary metabolites.</title>
        <authorList>
            <person name="Sorensen T."/>
        </authorList>
    </citation>
    <scope>NUCLEOTIDE SEQUENCE [LARGE SCALE GENOMIC DNA]</scope>
    <source>
        <strain evidence="8 9">CBS 33761</strain>
    </source>
</reference>
<evidence type="ECO:0000256" key="1">
    <source>
        <dbReference type="ARBA" id="ARBA00022723"/>
    </source>
</evidence>
<organism evidence="8 9">
    <name type="scientific">Apiospora rasikravindrae</name>
    <dbReference type="NCBI Taxonomy" id="990691"/>
    <lineage>
        <taxon>Eukaryota</taxon>
        <taxon>Fungi</taxon>
        <taxon>Dikarya</taxon>
        <taxon>Ascomycota</taxon>
        <taxon>Pezizomycotina</taxon>
        <taxon>Sordariomycetes</taxon>
        <taxon>Xylariomycetidae</taxon>
        <taxon>Amphisphaeriales</taxon>
        <taxon>Apiosporaceae</taxon>
        <taxon>Apiospora</taxon>
    </lineage>
</organism>
<keyword evidence="4" id="KW-0347">Helicase</keyword>
<dbReference type="Pfam" id="PF13087">
    <property type="entry name" value="AAA_12"/>
    <property type="match status" value="1"/>
</dbReference>
<dbReference type="InterPro" id="IPR041679">
    <property type="entry name" value="DNA2/NAM7-like_C"/>
</dbReference>
<evidence type="ECO:0000313" key="8">
    <source>
        <dbReference type="EMBL" id="KAK8016928.1"/>
    </source>
</evidence>
<protein>
    <recommendedName>
        <fullName evidence="7">NF-X1-type domain-containing protein</fullName>
    </recommendedName>
</protein>
<dbReference type="Pfam" id="PF13086">
    <property type="entry name" value="AAA_11"/>
    <property type="match status" value="1"/>
</dbReference>
<evidence type="ECO:0000256" key="5">
    <source>
        <dbReference type="ARBA" id="ARBA00022833"/>
    </source>
</evidence>